<dbReference type="PANTHER" id="PTHR47447">
    <property type="entry name" value="OS03G0856100 PROTEIN"/>
    <property type="match status" value="1"/>
</dbReference>
<dbReference type="NCBIfam" id="TIGR00756">
    <property type="entry name" value="PPR"/>
    <property type="match status" value="6"/>
</dbReference>
<evidence type="ECO:0000259" key="6">
    <source>
        <dbReference type="PROSITE" id="PS50828"/>
    </source>
</evidence>
<dbReference type="SMART" id="SM00463">
    <property type="entry name" value="SMR"/>
    <property type="match status" value="1"/>
</dbReference>
<feature type="domain" description="Smr" evidence="6">
    <location>
        <begin position="651"/>
        <end position="740"/>
    </location>
</feature>
<feature type="repeat" description="PPR" evidence="4">
    <location>
        <begin position="268"/>
        <end position="303"/>
    </location>
</feature>
<accession>A0AAV5CB53</accession>
<dbReference type="Gene3D" id="3.30.1370.110">
    <property type="match status" value="1"/>
</dbReference>
<feature type="repeat" description="PPR" evidence="4">
    <location>
        <begin position="382"/>
        <end position="416"/>
    </location>
</feature>
<keyword evidence="3" id="KW-0809">Transit peptide</keyword>
<dbReference type="Gene3D" id="1.25.40.10">
    <property type="entry name" value="Tetratricopeptide repeat domain"/>
    <property type="match status" value="4"/>
</dbReference>
<dbReference type="Pfam" id="PF13041">
    <property type="entry name" value="PPR_2"/>
    <property type="match status" value="2"/>
</dbReference>
<dbReference type="Proteomes" id="UP001054889">
    <property type="component" value="Unassembled WGS sequence"/>
</dbReference>
<organism evidence="7 8">
    <name type="scientific">Eleusine coracana subsp. coracana</name>
    <dbReference type="NCBI Taxonomy" id="191504"/>
    <lineage>
        <taxon>Eukaryota</taxon>
        <taxon>Viridiplantae</taxon>
        <taxon>Streptophyta</taxon>
        <taxon>Embryophyta</taxon>
        <taxon>Tracheophyta</taxon>
        <taxon>Spermatophyta</taxon>
        <taxon>Magnoliopsida</taxon>
        <taxon>Liliopsida</taxon>
        <taxon>Poales</taxon>
        <taxon>Poaceae</taxon>
        <taxon>PACMAD clade</taxon>
        <taxon>Chloridoideae</taxon>
        <taxon>Cynodonteae</taxon>
        <taxon>Eleusininae</taxon>
        <taxon>Eleusine</taxon>
    </lineage>
</organism>
<comment type="caution">
    <text evidence="7">The sequence shown here is derived from an EMBL/GenBank/DDBJ whole genome shotgun (WGS) entry which is preliminary data.</text>
</comment>
<proteinExistence type="inferred from homology"/>
<dbReference type="EMBL" id="BQKI01000005">
    <property type="protein sequence ID" value="GJM95438.1"/>
    <property type="molecule type" value="Genomic_DNA"/>
</dbReference>
<dbReference type="InterPro" id="IPR036063">
    <property type="entry name" value="Smr_dom_sf"/>
</dbReference>
<feature type="repeat" description="PPR" evidence="4">
    <location>
        <begin position="433"/>
        <end position="467"/>
    </location>
</feature>
<dbReference type="Pfam" id="PF13812">
    <property type="entry name" value="PPR_3"/>
    <property type="match status" value="3"/>
</dbReference>
<comment type="similarity">
    <text evidence="1">Belongs to the PPR family. P subfamily.</text>
</comment>
<dbReference type="AlphaFoldDB" id="A0AAV5CB53"/>
<dbReference type="InterPro" id="IPR011990">
    <property type="entry name" value="TPR-like_helical_dom_sf"/>
</dbReference>
<dbReference type="InterPro" id="IPR002885">
    <property type="entry name" value="PPR_rpt"/>
</dbReference>
<dbReference type="SUPFAM" id="SSF160443">
    <property type="entry name" value="SMR domain-like"/>
    <property type="match status" value="1"/>
</dbReference>
<feature type="repeat" description="PPR" evidence="4">
    <location>
        <begin position="304"/>
        <end position="338"/>
    </location>
</feature>
<feature type="repeat" description="PPR" evidence="4">
    <location>
        <begin position="233"/>
        <end position="267"/>
    </location>
</feature>
<evidence type="ECO:0000313" key="7">
    <source>
        <dbReference type="EMBL" id="GJM95438.1"/>
    </source>
</evidence>
<evidence type="ECO:0000256" key="1">
    <source>
        <dbReference type="ARBA" id="ARBA00007626"/>
    </source>
</evidence>
<dbReference type="PROSITE" id="PS50828">
    <property type="entry name" value="SMR"/>
    <property type="match status" value="1"/>
</dbReference>
<name>A0AAV5CB53_ELECO</name>
<feature type="region of interest" description="Disordered" evidence="5">
    <location>
        <begin position="105"/>
        <end position="126"/>
    </location>
</feature>
<dbReference type="InterPro" id="IPR002625">
    <property type="entry name" value="Smr_dom"/>
</dbReference>
<keyword evidence="8" id="KW-1185">Reference proteome</keyword>
<evidence type="ECO:0000313" key="8">
    <source>
        <dbReference type="Proteomes" id="UP001054889"/>
    </source>
</evidence>
<gene>
    <name evidence="7" type="primary">ga12175</name>
    <name evidence="7" type="ORF">PR202_ga12175</name>
</gene>
<dbReference type="PANTHER" id="PTHR47447:SF29">
    <property type="entry name" value="PPR CONTAINING PLANT PROTEIN"/>
    <property type="match status" value="1"/>
</dbReference>
<feature type="region of interest" description="Disordered" evidence="5">
    <location>
        <begin position="1"/>
        <end position="25"/>
    </location>
</feature>
<evidence type="ECO:0000256" key="5">
    <source>
        <dbReference type="SAM" id="MobiDB-lite"/>
    </source>
</evidence>
<feature type="repeat" description="PPR" evidence="4">
    <location>
        <begin position="347"/>
        <end position="381"/>
    </location>
</feature>
<evidence type="ECO:0000256" key="2">
    <source>
        <dbReference type="ARBA" id="ARBA00022737"/>
    </source>
</evidence>
<evidence type="ECO:0000256" key="4">
    <source>
        <dbReference type="PROSITE-ProRule" id="PRU00708"/>
    </source>
</evidence>
<reference evidence="7" key="2">
    <citation type="submission" date="2021-12" db="EMBL/GenBank/DDBJ databases">
        <title>Resequencing data analysis of finger millet.</title>
        <authorList>
            <person name="Hatakeyama M."/>
            <person name="Aluri S."/>
            <person name="Balachadran M.T."/>
            <person name="Sivarajan S.R."/>
            <person name="Poveda L."/>
            <person name="Shimizu-Inatsugi R."/>
            <person name="Schlapbach R."/>
            <person name="Sreeman S.M."/>
            <person name="Shimizu K.K."/>
        </authorList>
    </citation>
    <scope>NUCLEOTIDE SEQUENCE</scope>
</reference>
<sequence length="773" mass="83665">MATHFTPSQAHAASHHAAHHSAAAAAAAATATATARLHASAPPASASAAAAALCPPPFRAAASPATGCPPVQNPIFVGPSAPWVQPQRAAVGAALGPEFRRARTTKTISKRSRGGGAQDRPRASSAAVGRCVDKLLRVAPEDRRGLGAALSSSKGDLVGPEDYCQVLRELGDRDKSAPHAFEVFYAALPLVGGGAVDKGKLLTAAIGALGKMGRPDLARRAFDTGIAGGYGNTVFAHSALISAYARSGLATEAMGVLELMKTAGLRPTTVSYNAVIDACGKGGVDLRFTLGYFRQMLQDGLCPDRKTFNSLLAACSRAGHLEDARTVFDEMIHLGSGRDIYTYNTFVDAICNTLMDGYSKLEKYEEALKLREKMKSLGIQLDRVCYNTLLAIYVKTGKYEEIATVCEEMENLGMHGDAFNVYLDFKESGLKADVVLFSSFIDILAKNGLVECALSLLDGMTKMGIKPNVVTYNTIIDAFGKSKILTEEDPEIVGVYGGQIVRAYNPATRGHSTIDVRMRRSQELFFILELFQKMVQQGVRPNVVTFSAILNACSRCNSFEDAALLLEQLRLFDNFVYGVAYGLLMGHREVWSQARSLFNQLGRMDSPTSSAFYNALTDVLWHFGQRQGAQQIVLEGVNRRVWENTWSEFCLDLHLMSCGAAQAMVHAWLLNVRSIVFEGRAMPEFLSILTGWGKHSKIAGSSTLRHVIEALLLSIGAPFQVERFNIGRFVSPSAVVAAWLRKSGTINILLLQDERVQHASLSNLVPRLQALQL</sequence>
<evidence type="ECO:0000256" key="3">
    <source>
        <dbReference type="ARBA" id="ARBA00022946"/>
    </source>
</evidence>
<dbReference type="FunFam" id="1.25.40.10:FF:000581">
    <property type="entry name" value="Pentatricopeptide repeat-containing protein, chloroplastic"/>
    <property type="match status" value="1"/>
</dbReference>
<protein>
    <recommendedName>
        <fullName evidence="6">Smr domain-containing protein</fullName>
    </recommendedName>
</protein>
<keyword evidence="2" id="KW-0677">Repeat</keyword>
<dbReference type="PROSITE" id="PS51375">
    <property type="entry name" value="PPR"/>
    <property type="match status" value="6"/>
</dbReference>
<reference evidence="7" key="1">
    <citation type="journal article" date="2018" name="DNA Res.">
        <title>Multiple hybrid de novo genome assembly of finger millet, an orphan allotetraploid crop.</title>
        <authorList>
            <person name="Hatakeyama M."/>
            <person name="Aluri S."/>
            <person name="Balachadran M.T."/>
            <person name="Sivarajan S.R."/>
            <person name="Patrignani A."/>
            <person name="Gruter S."/>
            <person name="Poveda L."/>
            <person name="Shimizu-Inatsugi R."/>
            <person name="Baeten J."/>
            <person name="Francoijs K.J."/>
            <person name="Nataraja K.N."/>
            <person name="Reddy Y.A.N."/>
            <person name="Phadnis S."/>
            <person name="Ravikumar R.L."/>
            <person name="Schlapbach R."/>
            <person name="Sreeman S.M."/>
            <person name="Shimizu K.K."/>
        </authorList>
    </citation>
    <scope>NUCLEOTIDE SEQUENCE</scope>
</reference>